<feature type="non-terminal residue" evidence="1">
    <location>
        <position position="37"/>
    </location>
</feature>
<reference evidence="1" key="1">
    <citation type="submission" date="2020-01" db="EMBL/GenBank/DDBJ databases">
        <title>Insect and environment-associated Actinomycetes.</title>
        <authorList>
            <person name="Currrie C."/>
            <person name="Chevrette M."/>
            <person name="Carlson C."/>
            <person name="Stubbendieck R."/>
            <person name="Wendt-Pienkowski E."/>
        </authorList>
    </citation>
    <scope>NUCLEOTIDE SEQUENCE</scope>
    <source>
        <strain evidence="1">SID7499</strain>
    </source>
</reference>
<evidence type="ECO:0000313" key="1">
    <source>
        <dbReference type="EMBL" id="NEE18632.1"/>
    </source>
</evidence>
<organism evidence="1">
    <name type="scientific">Streptomyces sp. SID7499</name>
    <dbReference type="NCBI Taxonomy" id="2706086"/>
    <lineage>
        <taxon>Bacteria</taxon>
        <taxon>Bacillati</taxon>
        <taxon>Actinomycetota</taxon>
        <taxon>Actinomycetes</taxon>
        <taxon>Kitasatosporales</taxon>
        <taxon>Streptomycetaceae</taxon>
        <taxon>Streptomyces</taxon>
    </lineage>
</organism>
<dbReference type="EMBL" id="JAAGMN010007452">
    <property type="protein sequence ID" value="NEE18632.1"/>
    <property type="molecule type" value="Genomic_DNA"/>
</dbReference>
<gene>
    <name evidence="1" type="ORF">G3M58_70695</name>
</gene>
<protein>
    <submittedName>
        <fullName evidence="1">Nuclear transport factor 2 family protein</fullName>
    </submittedName>
</protein>
<sequence length="37" mass="4128">MEADALDPLDRLIAERACERLVVEFVRTLDLGEPGDV</sequence>
<name>A0A6G3XM15_9ACTN</name>
<proteinExistence type="predicted"/>
<dbReference type="AlphaFoldDB" id="A0A6G3XM15"/>
<comment type="caution">
    <text evidence="1">The sequence shown here is derived from an EMBL/GenBank/DDBJ whole genome shotgun (WGS) entry which is preliminary data.</text>
</comment>
<accession>A0A6G3XM15</accession>